<feature type="compositionally biased region" description="Basic and acidic residues" evidence="1">
    <location>
        <begin position="1094"/>
        <end position="1106"/>
    </location>
</feature>
<gene>
    <name evidence="2" type="ORF">C0Q70_18058</name>
</gene>
<reference evidence="2 3" key="1">
    <citation type="submission" date="2018-04" db="EMBL/GenBank/DDBJ databases">
        <title>The genome of golden apple snail Pomacea canaliculata provides insight into stress tolerance and invasive adaptation.</title>
        <authorList>
            <person name="Liu C."/>
            <person name="Liu B."/>
            <person name="Ren Y."/>
            <person name="Zhang Y."/>
            <person name="Wang H."/>
            <person name="Li S."/>
            <person name="Jiang F."/>
            <person name="Yin L."/>
            <person name="Zhang G."/>
            <person name="Qian W."/>
            <person name="Fan W."/>
        </authorList>
    </citation>
    <scope>NUCLEOTIDE SEQUENCE [LARGE SCALE GENOMIC DNA]</scope>
    <source>
        <strain evidence="2">SZHN2017</strain>
        <tissue evidence="2">Muscle</tissue>
    </source>
</reference>
<keyword evidence="3" id="KW-1185">Reference proteome</keyword>
<dbReference type="Proteomes" id="UP000245119">
    <property type="component" value="Linkage Group LG11"/>
</dbReference>
<feature type="region of interest" description="Disordered" evidence="1">
    <location>
        <begin position="1094"/>
        <end position="1123"/>
    </location>
</feature>
<proteinExistence type="predicted"/>
<evidence type="ECO:0000313" key="3">
    <source>
        <dbReference type="Proteomes" id="UP000245119"/>
    </source>
</evidence>
<name>A0A2T7NM55_POMCA</name>
<dbReference type="AlphaFoldDB" id="A0A2T7NM55"/>
<protein>
    <submittedName>
        <fullName evidence="2">Uncharacterized protein</fullName>
    </submittedName>
</protein>
<comment type="caution">
    <text evidence="2">The sequence shown here is derived from an EMBL/GenBank/DDBJ whole genome shotgun (WGS) entry which is preliminary data.</text>
</comment>
<feature type="region of interest" description="Disordered" evidence="1">
    <location>
        <begin position="389"/>
        <end position="409"/>
    </location>
</feature>
<dbReference type="OrthoDB" id="6084438at2759"/>
<accession>A0A2T7NM55</accession>
<evidence type="ECO:0000313" key="2">
    <source>
        <dbReference type="EMBL" id="PVD22250.1"/>
    </source>
</evidence>
<evidence type="ECO:0000256" key="1">
    <source>
        <dbReference type="SAM" id="MobiDB-lite"/>
    </source>
</evidence>
<dbReference type="EMBL" id="PZQS01000011">
    <property type="protein sequence ID" value="PVD22250.1"/>
    <property type="molecule type" value="Genomic_DNA"/>
</dbReference>
<feature type="compositionally biased region" description="Basic residues" evidence="1">
    <location>
        <begin position="390"/>
        <end position="408"/>
    </location>
</feature>
<sequence>MPIVKSSNSSCVGVTPNYVAFNNPLCLPSDKLYDICDYNASVIDADSGVLSNRQSSLHSYNDRGLWRSFCGQTETQTQSDTSVTVDAATHCNEGSFRLSYVPSSGHEQPLACGTRLHSIFAVTSGEIVVDFFSHLGHGGSDETFVILFEQKPFQHQTQEILLGDDARVISTFGETSFNVLLAAHVSDVMATGHADSESDSRAMLGSPAGLLRPRRCLVCAKRNIRSMRLTVNRWDSTPSSEQNPCTTSVTKELEEMNLTSAILLSHEDYPWNYETHPLTCQKRLRVHRKYGLRILSNHLDLPPRSKNGDLLRLWDVSENNRRTLRKDFAGNDVLEETFLSGCVDIEFRKGKHSMHGQGFALKLEPVVPMTGPVDPDFYDCGSLSDTIKENKKRRRSKNSKKKGGKKCRSSITERKFRKDLLVTCPRDSLLTSANIVGVNGGCEGISPELYVQELLCHWKPSCQIVNNKKPTYLLMPKGGSPSNLPTSQECLAKTAKSFKLNFECTKGTHVMNMPHRTQTRETTARKGLIRSHEEHPWLYSRADHTLTLLNPDPARSMNLQYTFRSFHLWDKDYLTVTWIDQDTGAISTEIFRSNFTLSKDHVSKLATNAERVTFALQTITSNGGSGFVICFAWSHPDENPKNSGACEGLFHKDSKGKPSCPNPMSVEDLEQGLNATCPGGVLASVNIIGVNETCRGITHDLFVQENQCYWKTSCLIKYNKARSFNFMLKLKELSTDELLKNGHCMTKSPGTFHVHFNCTKNKVEVFPILHESNTREINADRGILISHPDYPWNYDRADHNVTLRRPANGGKKFVYTFRDFRLWHKDVLTVSWTKDNKILFESYNETFMRAEPSPEETRKLDDAETVNFAFNAGVSYGAKGFVICFTWSDIKNACEPLFENAATCKDRNNFLLPSNDLRTKPFSFKCPSGPVFEVNATAVAGECRGYTQLLLAEARRCKWNKTCSLTYRGHPIITIDKDWSGQCVGKTPESFEISFSCIKNKTPVLDVLGNISTTNKESGLVRSHTLYPWSYRDGSKYGILYFTRPQKPGIKNLWFTVQDFGIRHSDFLVLLYTNSSKQNVTRFIDAHDTTFPRNAEKVSEQRHPADDQVEEEDGVNKNTDPFISDATHERTCFRKRYKVRDSSVP</sequence>
<organism evidence="2 3">
    <name type="scientific">Pomacea canaliculata</name>
    <name type="common">Golden apple snail</name>
    <dbReference type="NCBI Taxonomy" id="400727"/>
    <lineage>
        <taxon>Eukaryota</taxon>
        <taxon>Metazoa</taxon>
        <taxon>Spiralia</taxon>
        <taxon>Lophotrochozoa</taxon>
        <taxon>Mollusca</taxon>
        <taxon>Gastropoda</taxon>
        <taxon>Caenogastropoda</taxon>
        <taxon>Architaenioglossa</taxon>
        <taxon>Ampullarioidea</taxon>
        <taxon>Ampullariidae</taxon>
        <taxon>Pomacea</taxon>
    </lineage>
</organism>